<feature type="domain" description="RCK N-terminal" evidence="1">
    <location>
        <begin position="2"/>
        <end position="121"/>
    </location>
</feature>
<name>A0A1W2F961_9PSEU</name>
<protein>
    <submittedName>
        <fullName evidence="2">Trk K+ transport system, NAD-binding component</fullName>
    </submittedName>
</protein>
<evidence type="ECO:0000259" key="1">
    <source>
        <dbReference type="PROSITE" id="PS51201"/>
    </source>
</evidence>
<dbReference type="AlphaFoldDB" id="A0A1W2F961"/>
<dbReference type="eggNOG" id="COG1226">
    <property type="taxonomic scope" value="Bacteria"/>
</dbReference>
<dbReference type="STRING" id="40571.SAMN05660733_05393"/>
<accession>A0A1W2F961</accession>
<proteinExistence type="predicted"/>
<dbReference type="PANTHER" id="PTHR43833:SF9">
    <property type="entry name" value="POTASSIUM CHANNEL PROTEIN YUGO-RELATED"/>
    <property type="match status" value="1"/>
</dbReference>
<dbReference type="OrthoDB" id="3680570at2"/>
<dbReference type="PROSITE" id="PS51201">
    <property type="entry name" value="RCK_N"/>
    <property type="match status" value="1"/>
</dbReference>
<organism evidence="2 3">
    <name type="scientific">Lentzea albidocapillata</name>
    <dbReference type="NCBI Taxonomy" id="40571"/>
    <lineage>
        <taxon>Bacteria</taxon>
        <taxon>Bacillati</taxon>
        <taxon>Actinomycetota</taxon>
        <taxon>Actinomycetes</taxon>
        <taxon>Pseudonocardiales</taxon>
        <taxon>Pseudonocardiaceae</taxon>
        <taxon>Lentzea</taxon>
    </lineage>
</organism>
<dbReference type="InterPro" id="IPR050721">
    <property type="entry name" value="Trk_Ktr_HKT_K-transport"/>
</dbReference>
<dbReference type="InterPro" id="IPR036291">
    <property type="entry name" value="NAD(P)-bd_dom_sf"/>
</dbReference>
<keyword evidence="3" id="KW-1185">Reference proteome</keyword>
<dbReference type="Pfam" id="PF02254">
    <property type="entry name" value="TrkA_N"/>
    <property type="match status" value="1"/>
</dbReference>
<dbReference type="SUPFAM" id="SSF51735">
    <property type="entry name" value="NAD(P)-binding Rossmann-fold domains"/>
    <property type="match status" value="1"/>
</dbReference>
<reference evidence="3" key="1">
    <citation type="submission" date="2017-04" db="EMBL/GenBank/DDBJ databases">
        <authorList>
            <person name="Varghese N."/>
            <person name="Submissions S."/>
        </authorList>
    </citation>
    <scope>NUCLEOTIDE SEQUENCE [LARGE SCALE GENOMIC DNA]</scope>
    <source>
        <strain evidence="3">DSM 44073</strain>
    </source>
</reference>
<dbReference type="InterPro" id="IPR003148">
    <property type="entry name" value="RCK_N"/>
</dbReference>
<dbReference type="PANTHER" id="PTHR43833">
    <property type="entry name" value="POTASSIUM CHANNEL PROTEIN 2-RELATED-RELATED"/>
    <property type="match status" value="1"/>
</dbReference>
<dbReference type="GO" id="GO:0006813">
    <property type="term" value="P:potassium ion transport"/>
    <property type="evidence" value="ECO:0007669"/>
    <property type="project" value="InterPro"/>
</dbReference>
<dbReference type="Proteomes" id="UP000192840">
    <property type="component" value="Unassembled WGS sequence"/>
</dbReference>
<dbReference type="EMBL" id="FWYC01000012">
    <property type="protein sequence ID" value="SMD18451.1"/>
    <property type="molecule type" value="Genomic_DNA"/>
</dbReference>
<dbReference type="Gene3D" id="3.40.50.720">
    <property type="entry name" value="NAD(P)-binding Rossmann-like Domain"/>
    <property type="match status" value="1"/>
</dbReference>
<evidence type="ECO:0000313" key="3">
    <source>
        <dbReference type="Proteomes" id="UP000192840"/>
    </source>
</evidence>
<dbReference type="RefSeq" id="WP_084401874.1">
    <property type="nucleotide sequence ID" value="NZ_FWYC01000012.1"/>
</dbReference>
<gene>
    <name evidence="2" type="ORF">SAMN05660733_05393</name>
</gene>
<sequence length="205" mass="22115">MRSHAVLIGYSARGRVVLSALYAGGHATDFTVVDSDPERVAQAGVDGVRAVAGEGWRLDVLWSAGVHTSDHIVVAVTDDALALRITSVVRSLNETTTITTTLVHSTQLQELIEYLGADHVLVAERVGEWALEMDSLVCDQLPELEWSVLERPVMHDEVGSSPLECGNDVLAVVRDGQRIWIENPEVGELRGDDKLVVLSSGPVGD</sequence>
<evidence type="ECO:0000313" key="2">
    <source>
        <dbReference type="EMBL" id="SMD18451.1"/>
    </source>
</evidence>